<protein>
    <recommendedName>
        <fullName evidence="3">Phytanoyl-CoA dioxygenase family protein</fullName>
    </recommendedName>
</protein>
<dbReference type="InParanoid" id="A0A545AZY5"/>
<sequence length="280" mass="31418">MRSVLATLAPADVRRFDRDGYVVVKRAFLPADGLAMQRRWWRELKERHGFDVDDRSGWRPFAGDLRAAKRDPIQARILTGRVRGVVDDLLGKGAWRTPRDWGRCLVTFPEPGVWQVPTRLWHWDNPCDLHLDGPKGLFVVSFVSSVGPGCGGTLLLSGSHRLLLQQAAGSSADQRRGSGMTHWERFHRSHPWLRALTGHAPSPADRSAAFMTGETLVGGVPLRVVELTGEPGDMVFCHPAIVHCAAPNRGVRPRFMRIKNEILTHEGRELRRRLNAVAHY</sequence>
<dbReference type="SUPFAM" id="SSF51197">
    <property type="entry name" value="Clavaminate synthase-like"/>
    <property type="match status" value="1"/>
</dbReference>
<keyword evidence="2" id="KW-1185">Reference proteome</keyword>
<evidence type="ECO:0000313" key="2">
    <source>
        <dbReference type="Proteomes" id="UP000317982"/>
    </source>
</evidence>
<accession>A0A545AZY5</accession>
<dbReference type="Gene3D" id="2.60.120.620">
    <property type="entry name" value="q2cbj1_9rhob like domain"/>
    <property type="match status" value="1"/>
</dbReference>
<reference evidence="1 2" key="1">
    <citation type="submission" date="2019-07" db="EMBL/GenBank/DDBJ databases">
        <title>Cryptosporangium phraense sp. nov., isolated from plant litter.</title>
        <authorList>
            <person name="Suriyachadkun C."/>
        </authorList>
    </citation>
    <scope>NUCLEOTIDE SEQUENCE [LARGE SCALE GENOMIC DNA]</scope>
    <source>
        <strain evidence="1 2">A-T 5661</strain>
    </source>
</reference>
<gene>
    <name evidence="1" type="ORF">FL583_00905</name>
</gene>
<dbReference type="Proteomes" id="UP000317982">
    <property type="component" value="Unassembled WGS sequence"/>
</dbReference>
<evidence type="ECO:0008006" key="3">
    <source>
        <dbReference type="Google" id="ProtNLM"/>
    </source>
</evidence>
<organism evidence="1 2">
    <name type="scientific">Cryptosporangium phraense</name>
    <dbReference type="NCBI Taxonomy" id="2593070"/>
    <lineage>
        <taxon>Bacteria</taxon>
        <taxon>Bacillati</taxon>
        <taxon>Actinomycetota</taxon>
        <taxon>Actinomycetes</taxon>
        <taxon>Cryptosporangiales</taxon>
        <taxon>Cryptosporangiaceae</taxon>
        <taxon>Cryptosporangium</taxon>
    </lineage>
</organism>
<dbReference type="EMBL" id="VIRS01000001">
    <property type="protein sequence ID" value="TQS46869.1"/>
    <property type="molecule type" value="Genomic_DNA"/>
</dbReference>
<dbReference type="AlphaFoldDB" id="A0A545AZY5"/>
<evidence type="ECO:0000313" key="1">
    <source>
        <dbReference type="EMBL" id="TQS46869.1"/>
    </source>
</evidence>
<proteinExistence type="predicted"/>
<dbReference type="RefSeq" id="WP_142702487.1">
    <property type="nucleotide sequence ID" value="NZ_VIRS01000001.1"/>
</dbReference>
<dbReference type="OrthoDB" id="9798771at2"/>
<comment type="caution">
    <text evidence="1">The sequence shown here is derived from an EMBL/GenBank/DDBJ whole genome shotgun (WGS) entry which is preliminary data.</text>
</comment>
<name>A0A545AZY5_9ACTN</name>